<accession>A0A918N7Z8</accession>
<dbReference type="EMBL" id="BMWD01000003">
    <property type="protein sequence ID" value="GGX46130.1"/>
    <property type="molecule type" value="Genomic_DNA"/>
</dbReference>
<evidence type="ECO:0000313" key="2">
    <source>
        <dbReference type="Proteomes" id="UP000645555"/>
    </source>
</evidence>
<dbReference type="RefSeq" id="WP_190034194.1">
    <property type="nucleotide sequence ID" value="NZ_BMWD01000003.1"/>
</dbReference>
<reference evidence="1" key="2">
    <citation type="submission" date="2020-09" db="EMBL/GenBank/DDBJ databases">
        <authorList>
            <person name="Sun Q."/>
            <person name="Ohkuma M."/>
        </authorList>
    </citation>
    <scope>NUCLEOTIDE SEQUENCE</scope>
    <source>
        <strain evidence="1">JCM 4956</strain>
    </source>
</reference>
<keyword evidence="2" id="KW-1185">Reference proteome</keyword>
<reference evidence="1" key="1">
    <citation type="journal article" date="2014" name="Int. J. Syst. Evol. Microbiol.">
        <title>Complete genome sequence of Corynebacterium casei LMG S-19264T (=DSM 44701T), isolated from a smear-ripened cheese.</title>
        <authorList>
            <consortium name="US DOE Joint Genome Institute (JGI-PGF)"/>
            <person name="Walter F."/>
            <person name="Albersmeier A."/>
            <person name="Kalinowski J."/>
            <person name="Ruckert C."/>
        </authorList>
    </citation>
    <scope>NUCLEOTIDE SEQUENCE</scope>
    <source>
        <strain evidence="1">JCM 4956</strain>
    </source>
</reference>
<name>A0A918N7Z8_9ACTN</name>
<proteinExistence type="predicted"/>
<dbReference type="AlphaFoldDB" id="A0A918N7Z8"/>
<protein>
    <submittedName>
        <fullName evidence="1">Uncharacterized protein</fullName>
    </submittedName>
</protein>
<comment type="caution">
    <text evidence="1">The sequence shown here is derived from an EMBL/GenBank/DDBJ whole genome shotgun (WGS) entry which is preliminary data.</text>
</comment>
<evidence type="ECO:0000313" key="1">
    <source>
        <dbReference type="EMBL" id="GGX46130.1"/>
    </source>
</evidence>
<dbReference type="Proteomes" id="UP000645555">
    <property type="component" value="Unassembled WGS sequence"/>
</dbReference>
<organism evidence="1 2">
    <name type="scientific">Streptomyces fructofermentans</name>
    <dbReference type="NCBI Taxonomy" id="152141"/>
    <lineage>
        <taxon>Bacteria</taxon>
        <taxon>Bacillati</taxon>
        <taxon>Actinomycetota</taxon>
        <taxon>Actinomycetes</taxon>
        <taxon>Kitasatosporales</taxon>
        <taxon>Streptomycetaceae</taxon>
        <taxon>Streptomyces</taxon>
    </lineage>
</organism>
<gene>
    <name evidence="1" type="ORF">GCM10010515_11160</name>
</gene>
<sequence length="135" mass="14578">MFASVHWRCHLRVGDRHKAERLVGRVEALLGHPMEITGYERYWKLPGLAEVQLVSPLNRSDPADALLATLESAWAIGTGWSVGPGSGDRREFEGIAAITSSGRFTVPGIEWMTFSIGDDSTGTGLGRTSVPGRAS</sequence>